<organism evidence="2 3">
    <name type="scientific">Adineta steineri</name>
    <dbReference type="NCBI Taxonomy" id="433720"/>
    <lineage>
        <taxon>Eukaryota</taxon>
        <taxon>Metazoa</taxon>
        <taxon>Spiralia</taxon>
        <taxon>Gnathifera</taxon>
        <taxon>Rotifera</taxon>
        <taxon>Eurotatoria</taxon>
        <taxon>Bdelloidea</taxon>
        <taxon>Adinetida</taxon>
        <taxon>Adinetidae</taxon>
        <taxon>Adineta</taxon>
    </lineage>
</organism>
<evidence type="ECO:0000313" key="1">
    <source>
        <dbReference type="EMBL" id="CAF1414011.1"/>
    </source>
</evidence>
<evidence type="ECO:0000313" key="3">
    <source>
        <dbReference type="Proteomes" id="UP000663868"/>
    </source>
</evidence>
<comment type="caution">
    <text evidence="2">The sequence shown here is derived from an EMBL/GenBank/DDBJ whole genome shotgun (WGS) entry which is preliminary data.</text>
</comment>
<name>A0A819S5P7_9BILA</name>
<dbReference type="EMBL" id="CAJOBB010003770">
    <property type="protein sequence ID" value="CAF4057973.1"/>
    <property type="molecule type" value="Genomic_DNA"/>
</dbReference>
<evidence type="ECO:0000313" key="2">
    <source>
        <dbReference type="EMBL" id="CAF4057973.1"/>
    </source>
</evidence>
<dbReference type="EMBL" id="CAJNOE010001338">
    <property type="protein sequence ID" value="CAF1414011.1"/>
    <property type="molecule type" value="Genomic_DNA"/>
</dbReference>
<dbReference type="Proteomes" id="UP000663860">
    <property type="component" value="Unassembled WGS sequence"/>
</dbReference>
<reference evidence="2" key="1">
    <citation type="submission" date="2021-02" db="EMBL/GenBank/DDBJ databases">
        <authorList>
            <person name="Nowell W R."/>
        </authorList>
    </citation>
    <scope>NUCLEOTIDE SEQUENCE</scope>
</reference>
<protein>
    <submittedName>
        <fullName evidence="2">Uncharacterized protein</fullName>
    </submittedName>
</protein>
<sequence>MASSILNIESTEQYYNNVLDVIDSTTYPNFTRFQWSNSPHPLSSTHSSSTLSSLQSLLKATTPPPLPSLFSLLSIHSVANNKQDEVTNDNVICEHMYWYSSPLLMLNEIKSFKDPLFDYLWTMQNEDEFYSQTIGDQLTCLCCSKRRQ</sequence>
<proteinExistence type="predicted"/>
<dbReference type="AlphaFoldDB" id="A0A819S5P7"/>
<dbReference type="Proteomes" id="UP000663868">
    <property type="component" value="Unassembled WGS sequence"/>
</dbReference>
<accession>A0A819S5P7</accession>
<gene>
    <name evidence="1" type="ORF">IZO911_LOCUS40249</name>
    <name evidence="2" type="ORF">KXQ929_LOCUS31958</name>
</gene>